<feature type="domain" description="TAF6 C-terminal HEAT repeat" evidence="1">
    <location>
        <begin position="1"/>
        <end position="90"/>
    </location>
</feature>
<reference evidence="2 3" key="1">
    <citation type="journal article" date="2020" name="bioRxiv">
        <title>Metabolic contributions of an alphaproteobacterial endosymbiont in the apicomplexan Cardiosporidium cionae.</title>
        <authorList>
            <person name="Hunter E.S."/>
            <person name="Paight C.J."/>
            <person name="Lane C.E."/>
        </authorList>
    </citation>
    <scope>NUCLEOTIDE SEQUENCE [LARGE SCALE GENOMIC DNA]</scope>
    <source>
        <strain evidence="2">ESH_2018</strain>
    </source>
</reference>
<proteinExistence type="predicted"/>
<gene>
    <name evidence="2" type="primary">TAF6</name>
    <name evidence="2" type="ORF">IE077_002392</name>
</gene>
<accession>A0ABQ7J4H8</accession>
<organism evidence="2 3">
    <name type="scientific">Cardiosporidium cionae</name>
    <dbReference type="NCBI Taxonomy" id="476202"/>
    <lineage>
        <taxon>Eukaryota</taxon>
        <taxon>Sar</taxon>
        <taxon>Alveolata</taxon>
        <taxon>Apicomplexa</taxon>
        <taxon>Aconoidasida</taxon>
        <taxon>Nephromycida</taxon>
        <taxon>Cardiosporidium</taxon>
    </lineage>
</organism>
<evidence type="ECO:0000259" key="1">
    <source>
        <dbReference type="Pfam" id="PF07571"/>
    </source>
</evidence>
<dbReference type="EMBL" id="JADAQX010001144">
    <property type="protein sequence ID" value="KAF8817982.1"/>
    <property type="molecule type" value="Genomic_DNA"/>
</dbReference>
<dbReference type="Pfam" id="PF07571">
    <property type="entry name" value="TAF6_C"/>
    <property type="match status" value="1"/>
</dbReference>
<feature type="non-terminal residue" evidence="2">
    <location>
        <position position="1"/>
    </location>
</feature>
<protein>
    <submittedName>
        <fullName evidence="2">Transcription initiation factor TFIID complex subunit TAF6</fullName>
    </submittedName>
</protein>
<dbReference type="Gene3D" id="1.25.40.770">
    <property type="entry name" value="TAF6, C-terminal HEAT repeat domain"/>
    <property type="match status" value="1"/>
</dbReference>
<name>A0ABQ7J4H8_9APIC</name>
<dbReference type="Proteomes" id="UP000823046">
    <property type="component" value="Unassembled WGS sequence"/>
</dbReference>
<comment type="caution">
    <text evidence="2">The sequence shown here is derived from an EMBL/GenBank/DDBJ whole genome shotgun (WGS) entry which is preliminary data.</text>
</comment>
<keyword evidence="3" id="KW-1185">Reference proteome</keyword>
<evidence type="ECO:0000313" key="3">
    <source>
        <dbReference type="Proteomes" id="UP000823046"/>
    </source>
</evidence>
<dbReference type="InterPro" id="IPR046344">
    <property type="entry name" value="TAF6_C_sf"/>
</dbReference>
<sequence>EHRFFFEEVKDTVRSAIVGRKFDYSRRFYKMLHILRTSMGLEQLLPFLLQFFASEISKCSDENSPFGLSVLLRFFEALIQNSNLRFHHYVSI</sequence>
<dbReference type="InterPro" id="IPR011442">
    <property type="entry name" value="TAF6_C"/>
</dbReference>
<evidence type="ECO:0000313" key="2">
    <source>
        <dbReference type="EMBL" id="KAF8817982.1"/>
    </source>
</evidence>